<dbReference type="EMBL" id="OCMF01000001">
    <property type="protein sequence ID" value="SOC79862.1"/>
    <property type="molecule type" value="Genomic_DNA"/>
</dbReference>
<name>A0A285X3H1_9FLAO</name>
<protein>
    <submittedName>
        <fullName evidence="1">Uncharacterized protein</fullName>
    </submittedName>
</protein>
<sequence>MASSFESVNAKPVRAAFSSIFTISSSLPPKGLVLTLNILLQHTILSLVFK</sequence>
<dbReference type="Proteomes" id="UP000219193">
    <property type="component" value="Unassembled WGS sequence"/>
</dbReference>
<evidence type="ECO:0000313" key="1">
    <source>
        <dbReference type="EMBL" id="SOC79862.1"/>
    </source>
</evidence>
<evidence type="ECO:0000313" key="2">
    <source>
        <dbReference type="Proteomes" id="UP000219193"/>
    </source>
</evidence>
<keyword evidence="2" id="KW-1185">Reference proteome</keyword>
<proteinExistence type="predicted"/>
<organism evidence="1 2">
    <name type="scientific">Salinimicrobium sediminis</name>
    <dbReference type="NCBI Taxonomy" id="1343891"/>
    <lineage>
        <taxon>Bacteria</taxon>
        <taxon>Pseudomonadati</taxon>
        <taxon>Bacteroidota</taxon>
        <taxon>Flavobacteriia</taxon>
        <taxon>Flavobacteriales</taxon>
        <taxon>Flavobacteriaceae</taxon>
        <taxon>Salinimicrobium</taxon>
    </lineage>
</organism>
<reference evidence="2" key="1">
    <citation type="submission" date="2017-09" db="EMBL/GenBank/DDBJ databases">
        <authorList>
            <person name="Varghese N."/>
            <person name="Submissions S."/>
        </authorList>
    </citation>
    <scope>NUCLEOTIDE SEQUENCE [LARGE SCALE GENOMIC DNA]</scope>
    <source>
        <strain evidence="2">CGMCC 1.12641</strain>
    </source>
</reference>
<dbReference type="AlphaFoldDB" id="A0A285X3H1"/>
<gene>
    <name evidence="1" type="ORF">SAMN06296241_1400</name>
</gene>
<accession>A0A285X3H1</accession>